<keyword evidence="2" id="KW-1185">Reference proteome</keyword>
<protein>
    <recommendedName>
        <fullName evidence="3">C2H2-type domain-containing protein</fullName>
    </recommendedName>
</protein>
<sequence length="72" mass="8214">MELVTPKSRLIPVDVGDHRPSRWAERDWRRGFVQGSTGLDCLSCGARIGSRPELADRHRRWHVELESQFGGS</sequence>
<gene>
    <name evidence="1" type="ORF">GCM10023168_03170</name>
</gene>
<comment type="caution">
    <text evidence="1">The sequence shown here is derived from an EMBL/GenBank/DDBJ whole genome shotgun (WGS) entry which is preliminary data.</text>
</comment>
<name>A0ABP8JYW2_9MICO</name>
<evidence type="ECO:0000313" key="2">
    <source>
        <dbReference type="Proteomes" id="UP001500945"/>
    </source>
</evidence>
<reference evidence="2" key="1">
    <citation type="journal article" date="2019" name="Int. J. Syst. Evol. Microbiol.">
        <title>The Global Catalogue of Microorganisms (GCM) 10K type strain sequencing project: providing services to taxonomists for standard genome sequencing and annotation.</title>
        <authorList>
            <consortium name="The Broad Institute Genomics Platform"/>
            <consortium name="The Broad Institute Genome Sequencing Center for Infectious Disease"/>
            <person name="Wu L."/>
            <person name="Ma J."/>
        </authorList>
    </citation>
    <scope>NUCLEOTIDE SEQUENCE [LARGE SCALE GENOMIC DNA]</scope>
    <source>
        <strain evidence="2">JCM 17809</strain>
    </source>
</reference>
<dbReference type="RefSeq" id="WP_345201544.1">
    <property type="nucleotide sequence ID" value="NZ_BAABGM010000001.1"/>
</dbReference>
<proteinExistence type="predicted"/>
<evidence type="ECO:0000313" key="1">
    <source>
        <dbReference type="EMBL" id="GAA4397807.1"/>
    </source>
</evidence>
<evidence type="ECO:0008006" key="3">
    <source>
        <dbReference type="Google" id="ProtNLM"/>
    </source>
</evidence>
<dbReference type="EMBL" id="BAABGM010000001">
    <property type="protein sequence ID" value="GAA4397807.1"/>
    <property type="molecule type" value="Genomic_DNA"/>
</dbReference>
<organism evidence="1 2">
    <name type="scientific">Fodinibacter luteus</name>
    <dbReference type="NCBI Taxonomy" id="552064"/>
    <lineage>
        <taxon>Bacteria</taxon>
        <taxon>Bacillati</taxon>
        <taxon>Actinomycetota</taxon>
        <taxon>Actinomycetes</taxon>
        <taxon>Micrococcales</taxon>
        <taxon>Intrasporangiaceae</taxon>
        <taxon>Fodinibacter (ex Wang et al. 2009)</taxon>
    </lineage>
</organism>
<accession>A0ABP8JYW2</accession>
<dbReference type="Proteomes" id="UP001500945">
    <property type="component" value="Unassembled WGS sequence"/>
</dbReference>